<dbReference type="AlphaFoldDB" id="A0A0E0LWJ2"/>
<name>A0A0E0LWJ2_ORYPU</name>
<keyword evidence="3" id="KW-1185">Reference proteome</keyword>
<reference evidence="2" key="2">
    <citation type="submission" date="2018-05" db="EMBL/GenBank/DDBJ databases">
        <title>OpunRS2 (Oryza punctata Reference Sequence Version 2).</title>
        <authorList>
            <person name="Zhang J."/>
            <person name="Kudrna D."/>
            <person name="Lee S."/>
            <person name="Talag J."/>
            <person name="Welchert J."/>
            <person name="Wing R.A."/>
        </authorList>
    </citation>
    <scope>NUCLEOTIDE SEQUENCE [LARGE SCALE GENOMIC DNA]</scope>
</reference>
<evidence type="ECO:0000256" key="1">
    <source>
        <dbReference type="SAM" id="MobiDB-lite"/>
    </source>
</evidence>
<proteinExistence type="predicted"/>
<dbReference type="HOGENOM" id="CLU_1449866_0_0_1"/>
<dbReference type="EnsemblPlants" id="OPUNC08G17580.1">
    <property type="protein sequence ID" value="OPUNC08G17580.1"/>
    <property type="gene ID" value="OPUNC08G17580"/>
</dbReference>
<evidence type="ECO:0000313" key="2">
    <source>
        <dbReference type="EnsemblPlants" id="OPUNC08G17580.1"/>
    </source>
</evidence>
<reference evidence="2" key="1">
    <citation type="submission" date="2015-04" db="UniProtKB">
        <authorList>
            <consortium name="EnsemblPlants"/>
        </authorList>
    </citation>
    <scope>IDENTIFICATION</scope>
</reference>
<dbReference type="Proteomes" id="UP000026962">
    <property type="component" value="Chromosome 8"/>
</dbReference>
<sequence length="187" mass="19920">MKRVQPSSVAAQGGRPSRRVDLDLGILRLGGEMVAILAMAALAATGGVDPGACNILPTFTGAFTRESVRRKGVLRGTDGLAEMWQQVCVSRYIPGNRDLEHFDGAITEEQLGWLMRAIAERRVTDTDPSQEFPSRGRRLERRGGRGADPIGAQPAGARRGSSARFDSPADGLYAAARFNAGTATAPL</sequence>
<accession>A0A0E0LWJ2</accession>
<feature type="region of interest" description="Disordered" evidence="1">
    <location>
        <begin position="124"/>
        <end position="166"/>
    </location>
</feature>
<evidence type="ECO:0000313" key="3">
    <source>
        <dbReference type="Proteomes" id="UP000026962"/>
    </source>
</evidence>
<dbReference type="Gramene" id="OPUNC08G17580.1">
    <property type="protein sequence ID" value="OPUNC08G17580.1"/>
    <property type="gene ID" value="OPUNC08G17580"/>
</dbReference>
<protein>
    <submittedName>
        <fullName evidence="2">Uncharacterized protein</fullName>
    </submittedName>
</protein>
<organism evidence="2">
    <name type="scientific">Oryza punctata</name>
    <name type="common">Red rice</name>
    <dbReference type="NCBI Taxonomy" id="4537"/>
    <lineage>
        <taxon>Eukaryota</taxon>
        <taxon>Viridiplantae</taxon>
        <taxon>Streptophyta</taxon>
        <taxon>Embryophyta</taxon>
        <taxon>Tracheophyta</taxon>
        <taxon>Spermatophyta</taxon>
        <taxon>Magnoliopsida</taxon>
        <taxon>Liliopsida</taxon>
        <taxon>Poales</taxon>
        <taxon>Poaceae</taxon>
        <taxon>BOP clade</taxon>
        <taxon>Oryzoideae</taxon>
        <taxon>Oryzeae</taxon>
        <taxon>Oryzinae</taxon>
        <taxon>Oryza</taxon>
    </lineage>
</organism>